<keyword evidence="1" id="KW-0732">Signal</keyword>
<dbReference type="AlphaFoldDB" id="A0A5B7SKY6"/>
<protein>
    <recommendedName>
        <fullName evidence="4">Excinuclease ABC subunit A</fullName>
    </recommendedName>
</protein>
<name>A0A5B7SKY6_9FLAO</name>
<accession>A0A5B7SKY6</accession>
<evidence type="ECO:0000313" key="3">
    <source>
        <dbReference type="Proteomes" id="UP000310017"/>
    </source>
</evidence>
<feature type="chain" id="PRO_5022845851" description="Excinuclease ABC subunit A" evidence="1">
    <location>
        <begin position="23"/>
        <end position="155"/>
    </location>
</feature>
<dbReference type="KEGG" id="asag:FGM00_03390"/>
<proteinExistence type="predicted"/>
<gene>
    <name evidence="2" type="ORF">FGM00_03390</name>
</gene>
<dbReference type="Proteomes" id="UP000310017">
    <property type="component" value="Chromosome"/>
</dbReference>
<feature type="signal peptide" evidence="1">
    <location>
        <begin position="1"/>
        <end position="22"/>
    </location>
</feature>
<sequence length="155" mass="17222">MKNSIKLFLLLCLLLAIGTLTAGDRPHQQFDFQIETLATEPFVPFIDLLQDGESYHIEIVSLGCFNGSKQVLTIFRETDAYSINFQDTVKPLNASEIEAIRDFELQLHGLSLGGCSTVDTYKLVYGTQVFRTSDGTCSFNGGRKLLDYLGLISSK</sequence>
<dbReference type="EMBL" id="CP040710">
    <property type="protein sequence ID" value="QCW99205.1"/>
    <property type="molecule type" value="Genomic_DNA"/>
</dbReference>
<organism evidence="2 3">
    <name type="scientific">Aggregatimonas sangjinii</name>
    <dbReference type="NCBI Taxonomy" id="2583587"/>
    <lineage>
        <taxon>Bacteria</taxon>
        <taxon>Pseudomonadati</taxon>
        <taxon>Bacteroidota</taxon>
        <taxon>Flavobacteriia</taxon>
        <taxon>Flavobacteriales</taxon>
        <taxon>Flavobacteriaceae</taxon>
        <taxon>Aggregatimonas</taxon>
    </lineage>
</organism>
<reference evidence="2 3" key="1">
    <citation type="submission" date="2019-05" db="EMBL/GenBank/DDBJ databases">
        <title>Genome sequencing of F202Z8.</title>
        <authorList>
            <person name="Kwon Y.M."/>
        </authorList>
    </citation>
    <scope>NUCLEOTIDE SEQUENCE [LARGE SCALE GENOMIC DNA]</scope>
    <source>
        <strain evidence="2 3">F202Z8</strain>
    </source>
</reference>
<evidence type="ECO:0000256" key="1">
    <source>
        <dbReference type="SAM" id="SignalP"/>
    </source>
</evidence>
<dbReference type="OrthoDB" id="1178167at2"/>
<keyword evidence="3" id="KW-1185">Reference proteome</keyword>
<dbReference type="RefSeq" id="WP_138851558.1">
    <property type="nucleotide sequence ID" value="NZ_CP040710.1"/>
</dbReference>
<evidence type="ECO:0008006" key="4">
    <source>
        <dbReference type="Google" id="ProtNLM"/>
    </source>
</evidence>
<evidence type="ECO:0000313" key="2">
    <source>
        <dbReference type="EMBL" id="QCW99205.1"/>
    </source>
</evidence>